<dbReference type="EMBL" id="CP040749">
    <property type="protein sequence ID" value="QCX39078.1"/>
    <property type="molecule type" value="Genomic_DNA"/>
</dbReference>
<dbReference type="Proteomes" id="UP000306229">
    <property type="component" value="Chromosome"/>
</dbReference>
<protein>
    <recommendedName>
        <fullName evidence="4">Lipocalin-like domain-containing protein</fullName>
    </recommendedName>
</protein>
<gene>
    <name evidence="2" type="ORF">FF125_11765</name>
</gene>
<organism evidence="2 3">
    <name type="scientific">Aureibaculum algae</name>
    <dbReference type="NCBI Taxonomy" id="2584122"/>
    <lineage>
        <taxon>Bacteria</taxon>
        <taxon>Pseudomonadati</taxon>
        <taxon>Bacteroidota</taxon>
        <taxon>Flavobacteriia</taxon>
        <taxon>Flavobacteriales</taxon>
        <taxon>Flavobacteriaceae</taxon>
        <taxon>Aureibaculum</taxon>
    </lineage>
</organism>
<accession>A0A5B7TS96</accession>
<feature type="chain" id="PRO_5023053068" description="Lipocalin-like domain-containing protein" evidence="1">
    <location>
        <begin position="22"/>
        <end position="137"/>
    </location>
</feature>
<feature type="signal peptide" evidence="1">
    <location>
        <begin position="1"/>
        <end position="21"/>
    </location>
</feature>
<evidence type="ECO:0000313" key="2">
    <source>
        <dbReference type="EMBL" id="QCX39078.1"/>
    </source>
</evidence>
<keyword evidence="1" id="KW-0732">Signal</keyword>
<dbReference type="AlphaFoldDB" id="A0A5B7TS96"/>
<evidence type="ECO:0008006" key="4">
    <source>
        <dbReference type="Google" id="ProtNLM"/>
    </source>
</evidence>
<name>A0A5B7TS96_9FLAO</name>
<keyword evidence="3" id="KW-1185">Reference proteome</keyword>
<sequence length="137" mass="14754">MKTIKLINILLVVLFTFSCSSDDHCSDSSLPTTLDLLTSGTWYLESVSYDIITACEKETSIDFMADGSAIIKGTDESLDGCVLLEVVNTTYTLVGSTININLIDDNLLGVITYDASLQTLILTENGGGLITFDKIQG</sequence>
<evidence type="ECO:0000256" key="1">
    <source>
        <dbReference type="SAM" id="SignalP"/>
    </source>
</evidence>
<dbReference type="RefSeq" id="WP_138949944.1">
    <property type="nucleotide sequence ID" value="NZ_CP040749.1"/>
</dbReference>
<proteinExistence type="predicted"/>
<reference evidence="2 3" key="1">
    <citation type="submission" date="2019-05" db="EMBL/GenBank/DDBJ databases">
        <title>Algicella ahnfeltiae gen. nov., sp. nov., a novel marine bacterium of the family Flavobacteriaceae isolated from a red alga.</title>
        <authorList>
            <person name="Nedashkovskaya O.I."/>
            <person name="Kukhlevskiy A.D."/>
            <person name="Kim S.-G."/>
            <person name="Zhukova N.V."/>
            <person name="Mikhailov V.V."/>
        </authorList>
    </citation>
    <scope>NUCLEOTIDE SEQUENCE [LARGE SCALE GENOMIC DNA]</scope>
    <source>
        <strain evidence="2 3">10Alg115</strain>
    </source>
</reference>
<evidence type="ECO:0000313" key="3">
    <source>
        <dbReference type="Proteomes" id="UP000306229"/>
    </source>
</evidence>
<dbReference type="PROSITE" id="PS51257">
    <property type="entry name" value="PROKAR_LIPOPROTEIN"/>
    <property type="match status" value="1"/>
</dbReference>
<dbReference type="KEGG" id="fbe:FF125_11765"/>